<dbReference type="InterPro" id="IPR006058">
    <property type="entry name" value="2Fe2S_fd_BS"/>
</dbReference>
<evidence type="ECO:0000256" key="2">
    <source>
        <dbReference type="ARBA" id="ARBA00022723"/>
    </source>
</evidence>
<dbReference type="InterPro" id="IPR001041">
    <property type="entry name" value="2Fe-2S_ferredoxin-type"/>
</dbReference>
<sequence length="474" mass="51950">MISFILNNKQINTSLPPGTTLLDFVRYNQHLTGTKIGCREGDCGACTVLVGELCEGAVRYRTATSCLMPLGNAPGKHIVTIEGINLDVLTPVQQAMTDESATQCGFCTPGFVMSLAGFCLSDKAPTRQNAIAAIDGNICRCTGYKSIERAAERVANQLEGCNGEEAAQFAVEQSILPDYFTHIPERLHTLSLRLNGEHQNGTLSVQYVGGGTDVYVQKHDEIKDASIQFLSDKPYLKGIRQEGRECLIQAASTVTDLIESVVIQTYFPDFKTYAKLVSSTPIRNMATIGGNFVNASPIGDFTIFFLALDATLALNDGSQTREVPLHRFYKGYKTLDKQADEVLEQIRFTLPNSATRFNFEKVSKRTHLDIASVNSAIRITVEEDIITDICLSAGGVAPIPKRLEKTEEFLIGKELTESLVIDAINVTQTEISPISDARGTETYKRLLLSQLIKAHFLKLFPGLNVEQLLTPSAL</sequence>
<dbReference type="Pfam" id="PF03450">
    <property type="entry name" value="CO_deh_flav_C"/>
    <property type="match status" value="1"/>
</dbReference>
<evidence type="ECO:0000256" key="3">
    <source>
        <dbReference type="ARBA" id="ARBA00022827"/>
    </source>
</evidence>
<comment type="caution">
    <text evidence="8">The sequence shown here is derived from an EMBL/GenBank/DDBJ whole genome shotgun (WGS) entry which is preliminary data.</text>
</comment>
<dbReference type="InterPro" id="IPR036318">
    <property type="entry name" value="FAD-bd_PCMH-like_sf"/>
</dbReference>
<evidence type="ECO:0000256" key="1">
    <source>
        <dbReference type="ARBA" id="ARBA00022630"/>
    </source>
</evidence>
<keyword evidence="5" id="KW-0408">Iron</keyword>
<dbReference type="Proteomes" id="UP000598820">
    <property type="component" value="Unassembled WGS sequence"/>
</dbReference>
<dbReference type="Gene3D" id="3.30.465.10">
    <property type="match status" value="1"/>
</dbReference>
<feature type="domain" description="FAD-binding PCMH-type" evidence="7">
    <location>
        <begin position="172"/>
        <end position="353"/>
    </location>
</feature>
<dbReference type="GO" id="GO:0071949">
    <property type="term" value="F:FAD binding"/>
    <property type="evidence" value="ECO:0007669"/>
    <property type="project" value="InterPro"/>
</dbReference>
<dbReference type="InterPro" id="IPR036010">
    <property type="entry name" value="2Fe-2S_ferredoxin-like_sf"/>
</dbReference>
<protein>
    <submittedName>
        <fullName evidence="8">FAD binding domain-containing protein</fullName>
    </submittedName>
</protein>
<dbReference type="GO" id="GO:0005506">
    <property type="term" value="F:iron ion binding"/>
    <property type="evidence" value="ECO:0007669"/>
    <property type="project" value="InterPro"/>
</dbReference>
<dbReference type="InterPro" id="IPR005107">
    <property type="entry name" value="CO_DH_flav_C"/>
</dbReference>
<dbReference type="PROSITE" id="PS51387">
    <property type="entry name" value="FAD_PCMH"/>
    <property type="match status" value="1"/>
</dbReference>
<keyword evidence="1" id="KW-0285">Flavoprotein</keyword>
<dbReference type="Gene3D" id="3.30.390.50">
    <property type="entry name" value="CO dehydrogenase flavoprotein, C-terminal domain"/>
    <property type="match status" value="1"/>
</dbReference>
<dbReference type="PROSITE" id="PS00197">
    <property type="entry name" value="2FE2S_FER_1"/>
    <property type="match status" value="1"/>
</dbReference>
<dbReference type="Gene3D" id="3.10.20.30">
    <property type="match status" value="1"/>
</dbReference>
<dbReference type="InterPro" id="IPR002346">
    <property type="entry name" value="Mopterin_DH_FAD-bd"/>
</dbReference>
<evidence type="ECO:0000313" key="9">
    <source>
        <dbReference type="Proteomes" id="UP000598820"/>
    </source>
</evidence>
<evidence type="ECO:0000256" key="5">
    <source>
        <dbReference type="ARBA" id="ARBA00023004"/>
    </source>
</evidence>
<dbReference type="InterPro" id="IPR036683">
    <property type="entry name" value="CO_DH_flav_C_dom_sf"/>
</dbReference>
<dbReference type="PANTHER" id="PTHR45444:SF3">
    <property type="entry name" value="XANTHINE DEHYDROGENASE"/>
    <property type="match status" value="1"/>
</dbReference>
<reference evidence="8" key="1">
    <citation type="submission" date="2020-09" db="EMBL/GenBank/DDBJ databases">
        <authorList>
            <person name="Kim M.K."/>
        </authorList>
    </citation>
    <scope>NUCLEOTIDE SEQUENCE</scope>
    <source>
        <strain evidence="8">BT702</strain>
    </source>
</reference>
<dbReference type="SUPFAM" id="SSF56176">
    <property type="entry name" value="FAD-binding/transporter-associated domain-like"/>
    <property type="match status" value="1"/>
</dbReference>
<name>A0A927AST2_9BACT</name>
<dbReference type="InterPro" id="IPR016166">
    <property type="entry name" value="FAD-bd_PCMH"/>
</dbReference>
<feature type="domain" description="2Fe-2S ferredoxin-type" evidence="6">
    <location>
        <begin position="1"/>
        <end position="84"/>
    </location>
</feature>
<dbReference type="PIRSF" id="PIRSF036557">
    <property type="entry name" value="XdhA_RC"/>
    <property type="match status" value="1"/>
</dbReference>
<dbReference type="InterPro" id="IPR012175">
    <property type="entry name" value="Xanth_DH_ssu_bac"/>
</dbReference>
<keyword evidence="3" id="KW-0274">FAD</keyword>
<dbReference type="EMBL" id="JACWZY010000031">
    <property type="protein sequence ID" value="MBD2704396.1"/>
    <property type="molecule type" value="Genomic_DNA"/>
</dbReference>
<dbReference type="PROSITE" id="PS51085">
    <property type="entry name" value="2FE2S_FER_2"/>
    <property type="match status" value="1"/>
</dbReference>
<evidence type="ECO:0000259" key="7">
    <source>
        <dbReference type="PROSITE" id="PS51387"/>
    </source>
</evidence>
<dbReference type="InterPro" id="IPR016169">
    <property type="entry name" value="FAD-bd_PCMH_sub2"/>
</dbReference>
<dbReference type="SMART" id="SM01092">
    <property type="entry name" value="CO_deh_flav_C"/>
    <property type="match status" value="1"/>
</dbReference>
<dbReference type="Gene3D" id="1.10.150.120">
    <property type="entry name" value="[2Fe-2S]-binding domain"/>
    <property type="match status" value="1"/>
</dbReference>
<evidence type="ECO:0000313" key="8">
    <source>
        <dbReference type="EMBL" id="MBD2704396.1"/>
    </source>
</evidence>
<dbReference type="SUPFAM" id="SSF47741">
    <property type="entry name" value="CO dehydrogenase ISP C-domain like"/>
    <property type="match status" value="1"/>
</dbReference>
<dbReference type="Pfam" id="PF01799">
    <property type="entry name" value="Fer2_2"/>
    <property type="match status" value="1"/>
</dbReference>
<dbReference type="SUPFAM" id="SSF54292">
    <property type="entry name" value="2Fe-2S ferredoxin-like"/>
    <property type="match status" value="1"/>
</dbReference>
<dbReference type="InterPro" id="IPR036884">
    <property type="entry name" value="2Fe-2S-bd_dom_sf"/>
</dbReference>
<dbReference type="Pfam" id="PF00111">
    <property type="entry name" value="Fer2"/>
    <property type="match status" value="1"/>
</dbReference>
<dbReference type="PANTHER" id="PTHR45444">
    <property type="entry name" value="XANTHINE DEHYDROGENASE"/>
    <property type="match status" value="1"/>
</dbReference>
<dbReference type="SUPFAM" id="SSF55447">
    <property type="entry name" value="CO dehydrogenase flavoprotein C-terminal domain-like"/>
    <property type="match status" value="1"/>
</dbReference>
<dbReference type="InterPro" id="IPR002888">
    <property type="entry name" value="2Fe-2S-bd"/>
</dbReference>
<organism evidence="8 9">
    <name type="scientific">Spirosoma profusum</name>
    <dbReference type="NCBI Taxonomy" id="2771354"/>
    <lineage>
        <taxon>Bacteria</taxon>
        <taxon>Pseudomonadati</taxon>
        <taxon>Bacteroidota</taxon>
        <taxon>Cytophagia</taxon>
        <taxon>Cytophagales</taxon>
        <taxon>Cytophagaceae</taxon>
        <taxon>Spirosoma</taxon>
    </lineage>
</organism>
<evidence type="ECO:0000259" key="6">
    <source>
        <dbReference type="PROSITE" id="PS51085"/>
    </source>
</evidence>
<dbReference type="GO" id="GO:0051537">
    <property type="term" value="F:2 iron, 2 sulfur cluster binding"/>
    <property type="evidence" value="ECO:0007669"/>
    <property type="project" value="InterPro"/>
</dbReference>
<dbReference type="AlphaFoldDB" id="A0A927AST2"/>
<evidence type="ECO:0000256" key="4">
    <source>
        <dbReference type="ARBA" id="ARBA00023002"/>
    </source>
</evidence>
<dbReference type="InterPro" id="IPR016208">
    <property type="entry name" value="Ald_Oxase/xanthine_DH-like"/>
</dbReference>
<gene>
    <name evidence="8" type="ORF">IC229_27395</name>
</gene>
<dbReference type="Pfam" id="PF00941">
    <property type="entry name" value="FAD_binding_5"/>
    <property type="match status" value="1"/>
</dbReference>
<dbReference type="InterPro" id="IPR012675">
    <property type="entry name" value="Beta-grasp_dom_sf"/>
</dbReference>
<dbReference type="CDD" id="cd00207">
    <property type="entry name" value="fer2"/>
    <property type="match status" value="1"/>
</dbReference>
<dbReference type="GO" id="GO:0016491">
    <property type="term" value="F:oxidoreductase activity"/>
    <property type="evidence" value="ECO:0007669"/>
    <property type="project" value="UniProtKB-KW"/>
</dbReference>
<accession>A0A927AST2</accession>
<keyword evidence="4" id="KW-0560">Oxidoreductase</keyword>
<proteinExistence type="predicted"/>
<keyword evidence="2" id="KW-0479">Metal-binding</keyword>
<keyword evidence="9" id="KW-1185">Reference proteome</keyword>